<gene>
    <name evidence="11" type="ORF">SAMN02982931_03680</name>
</gene>
<dbReference type="NCBIfam" id="TIGR00726">
    <property type="entry name" value="peptidoglycan editing factor PgeF"/>
    <property type="match status" value="1"/>
</dbReference>
<comment type="catalytic activity">
    <reaction evidence="9">
        <text>S-methyl-5'-thioadenosine + phosphate = 5-(methylsulfanyl)-alpha-D-ribose 1-phosphate + adenine</text>
        <dbReference type="Rhea" id="RHEA:11852"/>
        <dbReference type="ChEBI" id="CHEBI:16708"/>
        <dbReference type="ChEBI" id="CHEBI:17509"/>
        <dbReference type="ChEBI" id="CHEBI:43474"/>
        <dbReference type="ChEBI" id="CHEBI:58533"/>
        <dbReference type="EC" id="2.4.2.28"/>
    </reaction>
    <physiologicalReaction direction="left-to-right" evidence="9">
        <dbReference type="Rhea" id="RHEA:11853"/>
    </physiologicalReaction>
</comment>
<evidence type="ECO:0000256" key="7">
    <source>
        <dbReference type="ARBA" id="ARBA00047989"/>
    </source>
</evidence>
<dbReference type="InterPro" id="IPR011324">
    <property type="entry name" value="Cytotoxic_necrot_fac-like_cat"/>
</dbReference>
<keyword evidence="3" id="KW-0808">Transferase</keyword>
<dbReference type="CDD" id="cd16833">
    <property type="entry name" value="YfiH"/>
    <property type="match status" value="1"/>
</dbReference>
<dbReference type="OrthoDB" id="4279at2"/>
<dbReference type="GO" id="GO:0016787">
    <property type="term" value="F:hydrolase activity"/>
    <property type="evidence" value="ECO:0007669"/>
    <property type="project" value="UniProtKB-KW"/>
</dbReference>
<evidence type="ECO:0000256" key="9">
    <source>
        <dbReference type="ARBA" id="ARBA00049893"/>
    </source>
</evidence>
<organism evidence="11 12">
    <name type="scientific">Bauldia litoralis</name>
    <dbReference type="NCBI Taxonomy" id="665467"/>
    <lineage>
        <taxon>Bacteria</taxon>
        <taxon>Pseudomonadati</taxon>
        <taxon>Pseudomonadota</taxon>
        <taxon>Alphaproteobacteria</taxon>
        <taxon>Hyphomicrobiales</taxon>
        <taxon>Kaistiaceae</taxon>
        <taxon>Bauldia</taxon>
    </lineage>
</organism>
<evidence type="ECO:0000256" key="5">
    <source>
        <dbReference type="ARBA" id="ARBA00022801"/>
    </source>
</evidence>
<dbReference type="Pfam" id="PF02578">
    <property type="entry name" value="Cu-oxidase_4"/>
    <property type="match status" value="1"/>
</dbReference>
<dbReference type="AlphaFoldDB" id="A0A1G6DRN0"/>
<evidence type="ECO:0000256" key="3">
    <source>
        <dbReference type="ARBA" id="ARBA00022679"/>
    </source>
</evidence>
<comment type="catalytic activity">
    <reaction evidence="8">
        <text>adenosine + phosphate = alpha-D-ribose 1-phosphate + adenine</text>
        <dbReference type="Rhea" id="RHEA:27642"/>
        <dbReference type="ChEBI" id="CHEBI:16335"/>
        <dbReference type="ChEBI" id="CHEBI:16708"/>
        <dbReference type="ChEBI" id="CHEBI:43474"/>
        <dbReference type="ChEBI" id="CHEBI:57720"/>
        <dbReference type="EC" id="2.4.2.1"/>
    </reaction>
    <physiologicalReaction direction="left-to-right" evidence="8">
        <dbReference type="Rhea" id="RHEA:27643"/>
    </physiologicalReaction>
</comment>
<comment type="similarity">
    <text evidence="2 10">Belongs to the purine nucleoside phosphorylase YfiH/LACC1 family.</text>
</comment>
<dbReference type="RefSeq" id="WP_090878634.1">
    <property type="nucleotide sequence ID" value="NZ_FMXQ01000008.1"/>
</dbReference>
<accession>A0A1G6DRN0</accession>
<evidence type="ECO:0000256" key="1">
    <source>
        <dbReference type="ARBA" id="ARBA00000553"/>
    </source>
</evidence>
<dbReference type="GO" id="GO:0005507">
    <property type="term" value="F:copper ion binding"/>
    <property type="evidence" value="ECO:0007669"/>
    <property type="project" value="TreeGrafter"/>
</dbReference>
<protein>
    <recommendedName>
        <fullName evidence="10">Purine nucleoside phosphorylase</fullName>
    </recommendedName>
</protein>
<dbReference type="STRING" id="665467.SAMN02982931_03680"/>
<keyword evidence="5" id="KW-0378">Hydrolase</keyword>
<dbReference type="PANTHER" id="PTHR30616:SF2">
    <property type="entry name" value="PURINE NUCLEOSIDE PHOSPHORYLASE LACC1"/>
    <property type="match status" value="1"/>
</dbReference>
<dbReference type="EMBL" id="FMXQ01000008">
    <property type="protein sequence ID" value="SDB47809.1"/>
    <property type="molecule type" value="Genomic_DNA"/>
</dbReference>
<evidence type="ECO:0000313" key="12">
    <source>
        <dbReference type="Proteomes" id="UP000199071"/>
    </source>
</evidence>
<dbReference type="SUPFAM" id="SSF64438">
    <property type="entry name" value="CNF1/YfiH-like putative cysteine hydrolases"/>
    <property type="match status" value="1"/>
</dbReference>
<dbReference type="GO" id="GO:0017061">
    <property type="term" value="F:S-methyl-5-thioadenosine phosphorylase activity"/>
    <property type="evidence" value="ECO:0007669"/>
    <property type="project" value="UniProtKB-EC"/>
</dbReference>
<comment type="catalytic activity">
    <reaction evidence="1">
        <text>inosine + phosphate = alpha-D-ribose 1-phosphate + hypoxanthine</text>
        <dbReference type="Rhea" id="RHEA:27646"/>
        <dbReference type="ChEBI" id="CHEBI:17368"/>
        <dbReference type="ChEBI" id="CHEBI:17596"/>
        <dbReference type="ChEBI" id="CHEBI:43474"/>
        <dbReference type="ChEBI" id="CHEBI:57720"/>
        <dbReference type="EC" id="2.4.2.1"/>
    </reaction>
    <physiologicalReaction direction="left-to-right" evidence="1">
        <dbReference type="Rhea" id="RHEA:27647"/>
    </physiologicalReaction>
</comment>
<keyword evidence="4" id="KW-0479">Metal-binding</keyword>
<dbReference type="Gene3D" id="3.60.140.10">
    <property type="entry name" value="CNF1/YfiH-like putative cysteine hydrolases"/>
    <property type="match status" value="1"/>
</dbReference>
<proteinExistence type="inferred from homology"/>
<evidence type="ECO:0000313" key="11">
    <source>
        <dbReference type="EMBL" id="SDB47809.1"/>
    </source>
</evidence>
<dbReference type="InterPro" id="IPR038371">
    <property type="entry name" value="Cu_polyphenol_OxRdtase_sf"/>
</dbReference>
<sequence length="270" mass="28686">MLRSGRVSWSGEAVKPRTLGHGLLDALPGIRYGFFTREGGVSSSIYASLNCGVGSKDDKGFVFKNRARAARTLRVHHEQLATPYQIHSNIAVVVDKVWPVGEGPRADAVVTNRPGIAVGVGTADCGPVLFADTAARVVAAAHAGWRGALGGVLEATIEAMEGLGADRERIVAVLGPTISRANYEVGGELIDAFEAADPTNSRFFGPSDRDGHAMFDLPSFIVARLLSAGVLAADLGLCTYADEDRFFSYRRATHRGEADYGRLLSAITLD</sequence>
<keyword evidence="6" id="KW-0862">Zinc</keyword>
<dbReference type="InterPro" id="IPR003730">
    <property type="entry name" value="Cu_polyphenol_OxRdtase"/>
</dbReference>
<evidence type="ECO:0000256" key="2">
    <source>
        <dbReference type="ARBA" id="ARBA00007353"/>
    </source>
</evidence>
<name>A0A1G6DRN0_9HYPH</name>
<evidence type="ECO:0000256" key="8">
    <source>
        <dbReference type="ARBA" id="ARBA00048968"/>
    </source>
</evidence>
<evidence type="ECO:0000256" key="6">
    <source>
        <dbReference type="ARBA" id="ARBA00022833"/>
    </source>
</evidence>
<keyword evidence="12" id="KW-1185">Reference proteome</keyword>
<dbReference type="PANTHER" id="PTHR30616">
    <property type="entry name" value="UNCHARACTERIZED PROTEIN YFIH"/>
    <property type="match status" value="1"/>
</dbReference>
<evidence type="ECO:0000256" key="4">
    <source>
        <dbReference type="ARBA" id="ARBA00022723"/>
    </source>
</evidence>
<comment type="catalytic activity">
    <reaction evidence="7">
        <text>adenosine + H2O + H(+) = inosine + NH4(+)</text>
        <dbReference type="Rhea" id="RHEA:24408"/>
        <dbReference type="ChEBI" id="CHEBI:15377"/>
        <dbReference type="ChEBI" id="CHEBI:15378"/>
        <dbReference type="ChEBI" id="CHEBI:16335"/>
        <dbReference type="ChEBI" id="CHEBI:17596"/>
        <dbReference type="ChEBI" id="CHEBI:28938"/>
        <dbReference type="EC" id="3.5.4.4"/>
    </reaction>
    <physiologicalReaction direction="left-to-right" evidence="7">
        <dbReference type="Rhea" id="RHEA:24409"/>
    </physiologicalReaction>
</comment>
<evidence type="ECO:0000256" key="10">
    <source>
        <dbReference type="RuleBase" id="RU361274"/>
    </source>
</evidence>
<dbReference type="Proteomes" id="UP000199071">
    <property type="component" value="Unassembled WGS sequence"/>
</dbReference>
<reference evidence="11 12" key="1">
    <citation type="submission" date="2016-10" db="EMBL/GenBank/DDBJ databases">
        <authorList>
            <person name="de Groot N.N."/>
        </authorList>
    </citation>
    <scope>NUCLEOTIDE SEQUENCE [LARGE SCALE GENOMIC DNA]</scope>
    <source>
        <strain evidence="11 12">ATCC 35022</strain>
    </source>
</reference>